<feature type="domain" description="DUF4246" evidence="1">
    <location>
        <begin position="96"/>
        <end position="395"/>
    </location>
</feature>
<evidence type="ECO:0000313" key="3">
    <source>
        <dbReference type="Proteomes" id="UP000799770"/>
    </source>
</evidence>
<reference evidence="2" key="1">
    <citation type="journal article" date="2020" name="Stud. Mycol.">
        <title>101 Dothideomycetes genomes: a test case for predicting lifestyles and emergence of pathogens.</title>
        <authorList>
            <person name="Haridas S."/>
            <person name="Albert R."/>
            <person name="Binder M."/>
            <person name="Bloem J."/>
            <person name="Labutti K."/>
            <person name="Salamov A."/>
            <person name="Andreopoulos B."/>
            <person name="Baker S."/>
            <person name="Barry K."/>
            <person name="Bills G."/>
            <person name="Bluhm B."/>
            <person name="Cannon C."/>
            <person name="Castanera R."/>
            <person name="Culley D."/>
            <person name="Daum C."/>
            <person name="Ezra D."/>
            <person name="Gonzalez J."/>
            <person name="Henrissat B."/>
            <person name="Kuo A."/>
            <person name="Liang C."/>
            <person name="Lipzen A."/>
            <person name="Lutzoni F."/>
            <person name="Magnuson J."/>
            <person name="Mondo S."/>
            <person name="Nolan M."/>
            <person name="Ohm R."/>
            <person name="Pangilinan J."/>
            <person name="Park H.-J."/>
            <person name="Ramirez L."/>
            <person name="Alfaro M."/>
            <person name="Sun H."/>
            <person name="Tritt A."/>
            <person name="Yoshinaga Y."/>
            <person name="Zwiers L.-H."/>
            <person name="Turgeon B."/>
            <person name="Goodwin S."/>
            <person name="Spatafora J."/>
            <person name="Crous P."/>
            <person name="Grigoriev I."/>
        </authorList>
    </citation>
    <scope>NUCLEOTIDE SEQUENCE</scope>
    <source>
        <strain evidence="2">CBS 627.86</strain>
    </source>
</reference>
<keyword evidence="3" id="KW-1185">Reference proteome</keyword>
<proteinExistence type="predicted"/>
<dbReference type="InterPro" id="IPR049192">
    <property type="entry name" value="DUF4246_C"/>
</dbReference>
<dbReference type="OrthoDB" id="415532at2759"/>
<protein>
    <recommendedName>
        <fullName evidence="1">DUF4246 domain-containing protein</fullName>
    </recommendedName>
</protein>
<accession>A0A6A5Z126</accession>
<evidence type="ECO:0000313" key="2">
    <source>
        <dbReference type="EMBL" id="KAF2113135.1"/>
    </source>
</evidence>
<dbReference type="Proteomes" id="UP000799770">
    <property type="component" value="Unassembled WGS sequence"/>
</dbReference>
<dbReference type="EMBL" id="ML977329">
    <property type="protein sequence ID" value="KAF2113135.1"/>
    <property type="molecule type" value="Genomic_DNA"/>
</dbReference>
<dbReference type="PANTHER" id="PTHR33119:SF1">
    <property type="entry name" value="FE2OG DIOXYGENASE DOMAIN-CONTAINING PROTEIN"/>
    <property type="match status" value="1"/>
</dbReference>
<dbReference type="Pfam" id="PF14033">
    <property type="entry name" value="DUF4246"/>
    <property type="match status" value="1"/>
</dbReference>
<organism evidence="2 3">
    <name type="scientific">Lophiotrema nucula</name>
    <dbReference type="NCBI Taxonomy" id="690887"/>
    <lineage>
        <taxon>Eukaryota</taxon>
        <taxon>Fungi</taxon>
        <taxon>Dikarya</taxon>
        <taxon>Ascomycota</taxon>
        <taxon>Pezizomycotina</taxon>
        <taxon>Dothideomycetes</taxon>
        <taxon>Pleosporomycetidae</taxon>
        <taxon>Pleosporales</taxon>
        <taxon>Lophiotremataceae</taxon>
        <taxon>Lophiotrema</taxon>
    </lineage>
</organism>
<gene>
    <name evidence="2" type="ORF">BDV96DRAFT_664034</name>
</gene>
<name>A0A6A5Z126_9PLEO</name>
<dbReference type="InterPro" id="IPR025340">
    <property type="entry name" value="DUF4246"/>
</dbReference>
<sequence length="475" mass="55083">MSAKDNAPLAQDPREITADNCIKLPGFRQSVEWWGPLGRDDLFPSAVYDWYHNPFTWNCKFQDEAIVARWKAEAMTLDWDTIGIERGDFTEEMLNYVIALLEKYGFVPVLDMESSVLKADGIIPYDVKQSLKDAVALLEEVPEPQKDWHLGLDGKVLDLVYPSLYLLVYGRSRILLDLVIILENCTSSIGKGEIILDPEDFKKSEKPQDDEKNARIDSYNNNLHPADYKDLYHVIDNVITKVVSLWNIIYQHYSNNLYILGDGMRLYYDDFKGYAPDDYTSERVLDFDENLESDERYERDDEYDDWLSDNRFQVFVKLANIYLTPEKPEYDGGSWHIEGQLNEHICATALYYYDNDNIIDLYLAFRTKVYDQGEYMGIGTAYGIKSFDENVRTLGAYRVEKFKLTDPIKSGHCKVLALFLRDWWLREIKTGGGRVGNLPDELLDMIGEGVYKFLFGVEVAKRIRKELMTERGELD</sequence>
<dbReference type="PANTHER" id="PTHR33119">
    <property type="entry name" value="IFI3P"/>
    <property type="match status" value="1"/>
</dbReference>
<evidence type="ECO:0000259" key="1">
    <source>
        <dbReference type="Pfam" id="PF14033"/>
    </source>
</evidence>
<dbReference type="AlphaFoldDB" id="A0A6A5Z126"/>